<accession>A0AAD7UDB8</accession>
<dbReference type="Gene3D" id="3.40.850.10">
    <property type="entry name" value="Kinesin motor domain"/>
    <property type="match status" value="1"/>
</dbReference>
<evidence type="ECO:0000313" key="2">
    <source>
        <dbReference type="EMBL" id="KAJ8603009.1"/>
    </source>
</evidence>
<dbReference type="InterPro" id="IPR005331">
    <property type="entry name" value="Sulfotransferase"/>
</dbReference>
<evidence type="ECO:0000313" key="3">
    <source>
        <dbReference type="Proteomes" id="UP001230188"/>
    </source>
</evidence>
<evidence type="ECO:0000256" key="1">
    <source>
        <dbReference type="SAM" id="MobiDB-lite"/>
    </source>
</evidence>
<dbReference type="EMBL" id="JAQMWT010000362">
    <property type="protein sequence ID" value="KAJ8603009.1"/>
    <property type="molecule type" value="Genomic_DNA"/>
</dbReference>
<sequence length="767" mass="83636">MPRARLVVQIFPAKDGEEAFMEARGRKLGLIGTSESLELDGVVGPEASQAGVVATIDGLVPKSQRRLVLACGPTGVEKSRTVTGLVEECAQEGGTLCAFEVFEQAVFDLLAPQGARLPGRERRHLDGLRRLPASSARLAVALARSRRRRRGKRENSHVVFAVDASGGTRSWYVDCVGDSAVLAKLASATTGGEYWQARFRDDRSKDSWAMHDLATLRRVLAAPTKEKAATAARSSTLTFVLREALLGNSTLVLLALPNDKRLAPVAMREIDLYRRRCRGRGASDDNEDASTLKTAIATPDKDTSNLRGRAASDDNEELTTLKTAIVTPPDKDTSNLRGRTASDDDEDLSTLKTAVVTPDNGTSNLRDGGDDDAWALLRSHHLGNDDAASTLSSSLASTDPREEEEEELVVEPHVLDDLVLDIATDWQLAVSAIAEPAPAVDPEPTVLEDDIFSLSCCRVGAEEVRCTQVVDVNGVMRPLTVPRGGSIEAAVEAFAAANALDRGGGCESRGCVAGRIAEAVRAECAADDEDLAASPLDRLKLIHVPKTGGTWVKEAALREDPPLNISLWRWDAEPSRVCRSPYHTPPSMFDPHGLGRGPYEGFVTFCVARHPLDRAVSQFRWELRIKEPGVRPPFDRDYTCGRESLNSWVVDRVAKYLANPFACDCHFLPQSYYVLDAANQVTCDHVLRHEHLDRDLTLLLRRLGHPAILRHPTFELKFHGPPQDACPLSPSALNATSRALLHRIYAADLDTFGYAIPRLTTNLYPVV</sequence>
<feature type="region of interest" description="Disordered" evidence="1">
    <location>
        <begin position="325"/>
        <end position="347"/>
    </location>
</feature>
<dbReference type="Proteomes" id="UP001230188">
    <property type="component" value="Unassembled WGS sequence"/>
</dbReference>
<gene>
    <name evidence="2" type="ORF">CTAYLR_001550</name>
</gene>
<protein>
    <submittedName>
        <fullName evidence="2">Uncharacterized protein</fullName>
    </submittedName>
</protein>
<name>A0AAD7UDB8_9STRA</name>
<dbReference type="GO" id="GO:0016020">
    <property type="term" value="C:membrane"/>
    <property type="evidence" value="ECO:0007669"/>
    <property type="project" value="InterPro"/>
</dbReference>
<dbReference type="Pfam" id="PF03567">
    <property type="entry name" value="Sulfotransfer_2"/>
    <property type="match status" value="1"/>
</dbReference>
<dbReference type="InterPro" id="IPR027417">
    <property type="entry name" value="P-loop_NTPase"/>
</dbReference>
<reference evidence="2" key="1">
    <citation type="submission" date="2023-01" db="EMBL/GenBank/DDBJ databases">
        <title>Metagenome sequencing of chrysophaentin producing Chrysophaeum taylorii.</title>
        <authorList>
            <person name="Davison J."/>
            <person name="Bewley C."/>
        </authorList>
    </citation>
    <scope>NUCLEOTIDE SEQUENCE</scope>
    <source>
        <strain evidence="2">NIES-1699</strain>
    </source>
</reference>
<dbReference type="AlphaFoldDB" id="A0AAD7UDB8"/>
<organism evidence="2 3">
    <name type="scientific">Chrysophaeum taylorii</name>
    <dbReference type="NCBI Taxonomy" id="2483200"/>
    <lineage>
        <taxon>Eukaryota</taxon>
        <taxon>Sar</taxon>
        <taxon>Stramenopiles</taxon>
        <taxon>Ochrophyta</taxon>
        <taxon>Pelagophyceae</taxon>
        <taxon>Pelagomonadales</taxon>
        <taxon>Pelagomonadaceae</taxon>
        <taxon>Chrysophaeum</taxon>
    </lineage>
</organism>
<dbReference type="InterPro" id="IPR036961">
    <property type="entry name" value="Kinesin_motor_dom_sf"/>
</dbReference>
<keyword evidence="3" id="KW-1185">Reference proteome</keyword>
<comment type="caution">
    <text evidence="2">The sequence shown here is derived from an EMBL/GenBank/DDBJ whole genome shotgun (WGS) entry which is preliminary data.</text>
</comment>
<dbReference type="GO" id="GO:0008146">
    <property type="term" value="F:sulfotransferase activity"/>
    <property type="evidence" value="ECO:0007669"/>
    <property type="project" value="InterPro"/>
</dbReference>
<proteinExistence type="predicted"/>
<dbReference type="SUPFAM" id="SSF52540">
    <property type="entry name" value="P-loop containing nucleoside triphosphate hydrolases"/>
    <property type="match status" value="2"/>
</dbReference>